<sequence>MPPNVFPLVYPFKKYVSCLSIVYSGKILKGPVLTPTIFSKFLLRLTLPIFDKMKCVLLTIGVLIYVAVLTNGAPVPVPRNEFVADVPDAGIREVRAAQIPSLPVDALSVLKEFPTGGLPTESLPTVPKIPEVPAKK</sequence>
<comment type="caution">
    <text evidence="2">The sequence shown here is derived from an EMBL/GenBank/DDBJ whole genome shotgun (WGS) entry which is preliminary data.</text>
</comment>
<keyword evidence="1" id="KW-0472">Membrane</keyword>
<dbReference type="Proteomes" id="UP000708208">
    <property type="component" value="Unassembled WGS sequence"/>
</dbReference>
<evidence type="ECO:0000313" key="3">
    <source>
        <dbReference type="Proteomes" id="UP000708208"/>
    </source>
</evidence>
<dbReference type="AlphaFoldDB" id="A0A8J2PJR8"/>
<feature type="transmembrane region" description="Helical" evidence="1">
    <location>
        <begin position="20"/>
        <end position="43"/>
    </location>
</feature>
<name>A0A8J2PJR8_9HEXA</name>
<keyword evidence="1" id="KW-0812">Transmembrane</keyword>
<dbReference type="EMBL" id="CAJVCH010531196">
    <property type="protein sequence ID" value="CAG7823963.1"/>
    <property type="molecule type" value="Genomic_DNA"/>
</dbReference>
<gene>
    <name evidence="2" type="ORF">AFUS01_LOCUS34148</name>
</gene>
<organism evidence="2 3">
    <name type="scientific">Allacma fusca</name>
    <dbReference type="NCBI Taxonomy" id="39272"/>
    <lineage>
        <taxon>Eukaryota</taxon>
        <taxon>Metazoa</taxon>
        <taxon>Ecdysozoa</taxon>
        <taxon>Arthropoda</taxon>
        <taxon>Hexapoda</taxon>
        <taxon>Collembola</taxon>
        <taxon>Symphypleona</taxon>
        <taxon>Sminthuridae</taxon>
        <taxon>Allacma</taxon>
    </lineage>
</organism>
<keyword evidence="3" id="KW-1185">Reference proteome</keyword>
<keyword evidence="1" id="KW-1133">Transmembrane helix</keyword>
<evidence type="ECO:0000313" key="2">
    <source>
        <dbReference type="EMBL" id="CAG7823963.1"/>
    </source>
</evidence>
<evidence type="ECO:0000256" key="1">
    <source>
        <dbReference type="SAM" id="Phobius"/>
    </source>
</evidence>
<proteinExistence type="predicted"/>
<feature type="transmembrane region" description="Helical" evidence="1">
    <location>
        <begin position="55"/>
        <end position="73"/>
    </location>
</feature>
<reference evidence="2" key="1">
    <citation type="submission" date="2021-06" db="EMBL/GenBank/DDBJ databases">
        <authorList>
            <person name="Hodson N. C."/>
            <person name="Mongue J. A."/>
            <person name="Jaron S. K."/>
        </authorList>
    </citation>
    <scope>NUCLEOTIDE SEQUENCE</scope>
</reference>
<protein>
    <submittedName>
        <fullName evidence="2">Uncharacterized protein</fullName>
    </submittedName>
</protein>
<accession>A0A8J2PJR8</accession>